<dbReference type="AlphaFoldDB" id="A0A921MUY3"/>
<evidence type="ECO:0000256" key="3">
    <source>
        <dbReference type="ARBA" id="ARBA00022989"/>
    </source>
</evidence>
<dbReference type="Proteomes" id="UP000742460">
    <property type="component" value="Unassembled WGS sequence"/>
</dbReference>
<keyword evidence="4 5" id="KW-0472">Membrane</keyword>
<dbReference type="InterPro" id="IPR004837">
    <property type="entry name" value="NaCa_Exmemb"/>
</dbReference>
<feature type="transmembrane region" description="Helical" evidence="5">
    <location>
        <begin position="251"/>
        <end position="273"/>
    </location>
</feature>
<reference evidence="7" key="1">
    <citation type="journal article" date="2021" name="PeerJ">
        <title>Extensive microbial diversity within the chicken gut microbiome revealed by metagenomics and culture.</title>
        <authorList>
            <person name="Gilroy R."/>
            <person name="Ravi A."/>
            <person name="Getino M."/>
            <person name="Pursley I."/>
            <person name="Horton D.L."/>
            <person name="Alikhan N.F."/>
            <person name="Baker D."/>
            <person name="Gharbi K."/>
            <person name="Hall N."/>
            <person name="Watson M."/>
            <person name="Adriaenssens E.M."/>
            <person name="Foster-Nyarko E."/>
            <person name="Jarju S."/>
            <person name="Secka A."/>
            <person name="Antonio M."/>
            <person name="Oren A."/>
            <person name="Chaudhuri R.R."/>
            <person name="La Ragione R."/>
            <person name="Hildebrand F."/>
            <person name="Pallen M.J."/>
        </authorList>
    </citation>
    <scope>NUCLEOTIDE SEQUENCE</scope>
    <source>
        <strain evidence="7">ChiGjej5B5-22894</strain>
    </source>
</reference>
<sequence length="397" mass="40556">MTQSPAPRSTLVRTVLSRDALIRLGLGWLAVAAATLLAPLLAEPLPSAVLALVLAGIVAIIVVAAGGVVAQAEALARRLGDPYGTLVLTLSIVVIEVVLIAAVMLGPGEHATIARDSVMAVSMIILNLALGLCLLVGGLKHGALALNRVGTSSYLMLLVALTALAFALPIAIGRDGAYLPAQALVTGGLTVAVYAFFLWRQMTAQAGEFREVELGLGTRPAGSADGPAASDPAAEERTPLRETFAVHRAELLLRSALLVATVLPIVLLSHHMAGLLDDGLARLGAPVALGGVLIAMIVFTPETLTAVRAALAGEMQRVANLCHGALVSTLALTIPTVLVIGLLTGTPVVLAESPANLLLLGVTLAVTALSASAPRVTAVHGAVHLLLFAVYAMVLFS</sequence>
<feature type="transmembrane region" description="Helical" evidence="5">
    <location>
        <begin position="82"/>
        <end position="105"/>
    </location>
</feature>
<feature type="domain" description="Sodium/calcium exchanger membrane region" evidence="6">
    <location>
        <begin position="51"/>
        <end position="202"/>
    </location>
</feature>
<feature type="transmembrane region" description="Helical" evidence="5">
    <location>
        <begin position="378"/>
        <end position="396"/>
    </location>
</feature>
<feature type="transmembrane region" description="Helical" evidence="5">
    <location>
        <begin position="355"/>
        <end position="371"/>
    </location>
</feature>
<protein>
    <submittedName>
        <fullName evidence="7">Calcium:proton antiporter</fullName>
    </submittedName>
</protein>
<feature type="transmembrane region" description="Helical" evidence="5">
    <location>
        <begin position="21"/>
        <end position="42"/>
    </location>
</feature>
<gene>
    <name evidence="7" type="ORF">K8V81_02405</name>
</gene>
<dbReference type="Pfam" id="PF01699">
    <property type="entry name" value="Na_Ca_ex"/>
    <property type="match status" value="2"/>
</dbReference>
<dbReference type="PANTHER" id="PTHR37958">
    <property type="entry name" value="SODIUM-POTASSIUM/PROTON ANTIPORTER CHAA"/>
    <property type="match status" value="1"/>
</dbReference>
<organism evidence="7 8">
    <name type="scientific">Brachybacterium massiliense</name>
    <dbReference type="NCBI Taxonomy" id="1755098"/>
    <lineage>
        <taxon>Bacteria</taxon>
        <taxon>Bacillati</taxon>
        <taxon>Actinomycetota</taxon>
        <taxon>Actinomycetes</taxon>
        <taxon>Micrococcales</taxon>
        <taxon>Dermabacteraceae</taxon>
        <taxon>Brachybacterium</taxon>
    </lineage>
</organism>
<feature type="transmembrane region" description="Helical" evidence="5">
    <location>
        <begin position="48"/>
        <end position="70"/>
    </location>
</feature>
<keyword evidence="3 5" id="KW-1133">Transmembrane helix</keyword>
<dbReference type="GO" id="GO:0015386">
    <property type="term" value="F:potassium:proton antiporter activity"/>
    <property type="evidence" value="ECO:0007669"/>
    <property type="project" value="TreeGrafter"/>
</dbReference>
<comment type="subcellular location">
    <subcellularLocation>
        <location evidence="1">Membrane</location>
        <topology evidence="1">Multi-pass membrane protein</topology>
    </subcellularLocation>
</comment>
<feature type="transmembrane region" description="Helical" evidence="5">
    <location>
        <begin position="151"/>
        <end position="172"/>
    </location>
</feature>
<feature type="domain" description="Sodium/calcium exchanger membrane region" evidence="6">
    <location>
        <begin position="257"/>
        <end position="395"/>
    </location>
</feature>
<feature type="transmembrane region" description="Helical" evidence="5">
    <location>
        <begin position="279"/>
        <end position="300"/>
    </location>
</feature>
<accession>A0A921MUY3</accession>
<evidence type="ECO:0000256" key="2">
    <source>
        <dbReference type="ARBA" id="ARBA00022692"/>
    </source>
</evidence>
<dbReference type="GO" id="GO:0005886">
    <property type="term" value="C:plasma membrane"/>
    <property type="evidence" value="ECO:0007669"/>
    <property type="project" value="TreeGrafter"/>
</dbReference>
<feature type="transmembrane region" description="Helical" evidence="5">
    <location>
        <begin position="178"/>
        <end position="199"/>
    </location>
</feature>
<evidence type="ECO:0000256" key="4">
    <source>
        <dbReference type="ARBA" id="ARBA00023136"/>
    </source>
</evidence>
<evidence type="ECO:0000313" key="7">
    <source>
        <dbReference type="EMBL" id="HJG90556.1"/>
    </source>
</evidence>
<comment type="caution">
    <text evidence="7">The sequence shown here is derived from an EMBL/GenBank/DDBJ whole genome shotgun (WGS) entry which is preliminary data.</text>
</comment>
<dbReference type="GO" id="GO:0015385">
    <property type="term" value="F:sodium:proton antiporter activity"/>
    <property type="evidence" value="ECO:0007669"/>
    <property type="project" value="TreeGrafter"/>
</dbReference>
<dbReference type="EMBL" id="DYUE01000064">
    <property type="protein sequence ID" value="HJG90556.1"/>
    <property type="molecule type" value="Genomic_DNA"/>
</dbReference>
<keyword evidence="2 5" id="KW-0812">Transmembrane</keyword>
<reference evidence="7" key="2">
    <citation type="submission" date="2021-09" db="EMBL/GenBank/DDBJ databases">
        <authorList>
            <person name="Gilroy R."/>
        </authorList>
    </citation>
    <scope>NUCLEOTIDE SEQUENCE</scope>
    <source>
        <strain evidence="7">ChiGjej5B5-22894</strain>
    </source>
</reference>
<evidence type="ECO:0000259" key="6">
    <source>
        <dbReference type="Pfam" id="PF01699"/>
    </source>
</evidence>
<evidence type="ECO:0000313" key="8">
    <source>
        <dbReference type="Proteomes" id="UP000742460"/>
    </source>
</evidence>
<feature type="transmembrane region" description="Helical" evidence="5">
    <location>
        <begin position="321"/>
        <end position="343"/>
    </location>
</feature>
<dbReference type="PANTHER" id="PTHR37958:SF1">
    <property type="entry name" value="SODIUM-POTASSIUM_PROTON ANTIPORTER CHAA"/>
    <property type="match status" value="1"/>
</dbReference>
<evidence type="ECO:0000256" key="1">
    <source>
        <dbReference type="ARBA" id="ARBA00004141"/>
    </source>
</evidence>
<proteinExistence type="predicted"/>
<dbReference type="InterPro" id="IPR052946">
    <property type="entry name" value="Alkaline_pH_Ca-Antiporter"/>
</dbReference>
<evidence type="ECO:0000256" key="5">
    <source>
        <dbReference type="SAM" id="Phobius"/>
    </source>
</evidence>
<name>A0A921MUY3_9MICO</name>
<feature type="transmembrane region" description="Helical" evidence="5">
    <location>
        <begin position="117"/>
        <end position="139"/>
    </location>
</feature>